<accession>A0A4C1YWV0</accession>
<protein>
    <submittedName>
        <fullName evidence="2">Uncharacterized protein</fullName>
    </submittedName>
</protein>
<proteinExistence type="predicted"/>
<evidence type="ECO:0000313" key="3">
    <source>
        <dbReference type="Proteomes" id="UP000299102"/>
    </source>
</evidence>
<comment type="caution">
    <text evidence="2">The sequence shown here is derived from an EMBL/GenBank/DDBJ whole genome shotgun (WGS) entry which is preliminary data.</text>
</comment>
<name>A0A4C1YWV0_EUMVA</name>
<reference evidence="2 3" key="1">
    <citation type="journal article" date="2019" name="Commun. Biol.">
        <title>The bagworm genome reveals a unique fibroin gene that provides high tensile strength.</title>
        <authorList>
            <person name="Kono N."/>
            <person name="Nakamura H."/>
            <person name="Ohtoshi R."/>
            <person name="Tomita M."/>
            <person name="Numata K."/>
            <person name="Arakawa K."/>
        </authorList>
    </citation>
    <scope>NUCLEOTIDE SEQUENCE [LARGE SCALE GENOMIC DNA]</scope>
</reference>
<evidence type="ECO:0000256" key="1">
    <source>
        <dbReference type="SAM" id="MobiDB-lite"/>
    </source>
</evidence>
<sequence length="127" mass="13836">MHTPCRTLFEDAHLVASSRLPTAPAPTVKGVTTSDDDNPRRTASECNKELLVSLHKHALLAADARARGSERRALADTTRSGVRVGEQSTRDGGGRRECAARGREGGRSHFICFNCVTFAQRLRNHAL</sequence>
<keyword evidence="3" id="KW-1185">Reference proteome</keyword>
<gene>
    <name evidence="2" type="ORF">EVAR_61837_1</name>
</gene>
<feature type="compositionally biased region" description="Basic and acidic residues" evidence="1">
    <location>
        <begin position="65"/>
        <end position="74"/>
    </location>
</feature>
<feature type="compositionally biased region" description="Basic and acidic residues" evidence="1">
    <location>
        <begin position="88"/>
        <end position="100"/>
    </location>
</feature>
<dbReference type="EMBL" id="BGZK01001413">
    <property type="protein sequence ID" value="GBP79412.1"/>
    <property type="molecule type" value="Genomic_DNA"/>
</dbReference>
<dbReference type="AlphaFoldDB" id="A0A4C1YWV0"/>
<feature type="region of interest" description="Disordered" evidence="1">
    <location>
        <begin position="20"/>
        <end position="42"/>
    </location>
</feature>
<evidence type="ECO:0000313" key="2">
    <source>
        <dbReference type="EMBL" id="GBP79412.1"/>
    </source>
</evidence>
<feature type="region of interest" description="Disordered" evidence="1">
    <location>
        <begin position="65"/>
        <end position="100"/>
    </location>
</feature>
<organism evidence="2 3">
    <name type="scientific">Eumeta variegata</name>
    <name type="common">Bagworm moth</name>
    <name type="synonym">Eumeta japonica</name>
    <dbReference type="NCBI Taxonomy" id="151549"/>
    <lineage>
        <taxon>Eukaryota</taxon>
        <taxon>Metazoa</taxon>
        <taxon>Ecdysozoa</taxon>
        <taxon>Arthropoda</taxon>
        <taxon>Hexapoda</taxon>
        <taxon>Insecta</taxon>
        <taxon>Pterygota</taxon>
        <taxon>Neoptera</taxon>
        <taxon>Endopterygota</taxon>
        <taxon>Lepidoptera</taxon>
        <taxon>Glossata</taxon>
        <taxon>Ditrysia</taxon>
        <taxon>Tineoidea</taxon>
        <taxon>Psychidae</taxon>
        <taxon>Oiketicinae</taxon>
        <taxon>Eumeta</taxon>
    </lineage>
</organism>
<dbReference type="Proteomes" id="UP000299102">
    <property type="component" value="Unassembled WGS sequence"/>
</dbReference>